<name>A0A7Z0GQP5_9MICC</name>
<organism evidence="2 3">
    <name type="scientific">Nesterenkonia xinjiangensis</name>
    <dbReference type="NCBI Taxonomy" id="225327"/>
    <lineage>
        <taxon>Bacteria</taxon>
        <taxon>Bacillati</taxon>
        <taxon>Actinomycetota</taxon>
        <taxon>Actinomycetes</taxon>
        <taxon>Micrococcales</taxon>
        <taxon>Micrococcaceae</taxon>
        <taxon>Nesterenkonia</taxon>
    </lineage>
</organism>
<evidence type="ECO:0000313" key="2">
    <source>
        <dbReference type="EMBL" id="NYJ79348.1"/>
    </source>
</evidence>
<accession>A0A7Z0GQP5</accession>
<proteinExistence type="predicted"/>
<gene>
    <name evidence="2" type="ORF">HNR09_002759</name>
</gene>
<dbReference type="EMBL" id="JACCFY010000001">
    <property type="protein sequence ID" value="NYJ79348.1"/>
    <property type="molecule type" value="Genomic_DNA"/>
</dbReference>
<comment type="caution">
    <text evidence="2">The sequence shown here is derived from an EMBL/GenBank/DDBJ whole genome shotgun (WGS) entry which is preliminary data.</text>
</comment>
<evidence type="ECO:0000256" key="1">
    <source>
        <dbReference type="SAM" id="MobiDB-lite"/>
    </source>
</evidence>
<dbReference type="AlphaFoldDB" id="A0A7Z0GQP5"/>
<feature type="region of interest" description="Disordered" evidence="1">
    <location>
        <begin position="13"/>
        <end position="36"/>
    </location>
</feature>
<evidence type="ECO:0000313" key="3">
    <source>
        <dbReference type="Proteomes" id="UP000535437"/>
    </source>
</evidence>
<keyword evidence="3" id="KW-1185">Reference proteome</keyword>
<reference evidence="2 3" key="1">
    <citation type="submission" date="2020-07" db="EMBL/GenBank/DDBJ databases">
        <title>Sequencing the genomes of 1000 actinobacteria strains.</title>
        <authorList>
            <person name="Klenk H.-P."/>
        </authorList>
    </citation>
    <scope>NUCLEOTIDE SEQUENCE [LARGE SCALE GENOMIC DNA]</scope>
    <source>
        <strain evidence="2 3">DSM 15475</strain>
    </source>
</reference>
<protein>
    <submittedName>
        <fullName evidence="2">Uncharacterized protein</fullName>
    </submittedName>
</protein>
<dbReference type="Proteomes" id="UP000535437">
    <property type="component" value="Unassembled WGS sequence"/>
</dbReference>
<sequence length="36" mass="3632">MNAVRQITVARGVSAKVSHGSPIALGSPPHGTPQPI</sequence>